<feature type="transmembrane region" description="Helical" evidence="16">
    <location>
        <begin position="7"/>
        <end position="24"/>
    </location>
</feature>
<dbReference type="EMBL" id="CP138592">
    <property type="protein sequence ID" value="WPH04606.1"/>
    <property type="molecule type" value="Genomic_DNA"/>
</dbReference>
<dbReference type="NCBIfam" id="TIGR00177">
    <property type="entry name" value="molyb_syn"/>
    <property type="match status" value="2"/>
</dbReference>
<dbReference type="CDD" id="cd18178">
    <property type="entry name" value="ATP-synt_Vo_c_ATP6F_rpt2"/>
    <property type="match status" value="1"/>
</dbReference>
<dbReference type="InterPro" id="IPR000245">
    <property type="entry name" value="ATPase_proteolipid_csu"/>
</dbReference>
<dbReference type="Gene3D" id="1.20.120.610">
    <property type="entry name" value="lithium bound rotor ring of v- atpase"/>
    <property type="match status" value="1"/>
</dbReference>
<feature type="domain" description="MoaB/Mog" evidence="17">
    <location>
        <begin position="229"/>
        <end position="377"/>
    </location>
</feature>
<evidence type="ECO:0000313" key="18">
    <source>
        <dbReference type="EMBL" id="WPH04606.1"/>
    </source>
</evidence>
<dbReference type="Gene3D" id="3.40.980.10">
    <property type="entry name" value="MoaB/Mog-like domain"/>
    <property type="match status" value="2"/>
</dbReference>
<dbReference type="InterPro" id="IPR035921">
    <property type="entry name" value="F/V-ATP_Csub_sf"/>
</dbReference>
<sequence>MGGLTYGTYGATAALTVVGLYMLFNGEGEAFNVGAFLESISPYAWADMGIGLCIGLSVVGAAWGIFITGTSILGGGVKAPRIRTKNLISIIFCEVVAIYGVIMSIVFSSKLQLVNPEDLYSSASYYTGFSLFWSGLLVGACNLICGISVGINGSSAALADAADPSLFVKILVIEIFSSVLGLFGLIIGLLLSGSSFDFDVTIFKNYVKVKVAQASYRGSHLPTMKLRVAILIVSETASRDPSSDKGIPALQQCFASSGGDNWETSDTLIVTDSVLDIQRAIIQWTDGEQYVNLIVTSGGTGFTQKDVTPEAVAPLIHKHAPGLVHGMLSSSLAVTPFAVMARPVAGVRNKTLILTLPGSPKGAKENLESIIRQLPHACQQAAGADSRSLHAGGVEKLEKDAGISSNNSSSQSHSHDHSHKDDHSHGHQHGHGHKIPKAHTSPGDRPQISNDLNAGPTRRYRESPYPMLSVDNALELIREKTPEPQVVKAAVNEDLVGCILAEDITARESVPAFRASIVDGYAVIASKDKTGPSTKGVFPIAGISHAQPGSVPELKPGTIARITTGAPLPPGATSVVMVEDTLLRTMTDDGKEEKEIEILTDDIEPGENVREVGSDVKAGDVIMKKGEGVTAIGGEFGLLASVGALEVSTYKKPRVGVLSTGDEIIPHHRPDELRLGEVRDTNRPTLLTAIKGSGFEAIDLGIASDKPGTLERTLRDAMRAVDVIVTTGGVSMGELDLLKPTIERSLGGTIHFGRVSMKPGKPTTFATVPFKSNDGERISKVIFSLPGNPASAVVTYHLFVLPALHKMSGVLPVGLPKISVVLDQDIRMDPKRNEYHRVMVVAGKDGMLHATSTGFQRSSSIGSFKGANALLCLPTKEGWLKKGERVEALLMGKLLSEL</sequence>
<evidence type="ECO:0000256" key="13">
    <source>
        <dbReference type="ARBA" id="ARBA00045519"/>
    </source>
</evidence>
<dbReference type="NCBIfam" id="NF045515">
    <property type="entry name" value="Glp_gephyrin"/>
    <property type="match status" value="1"/>
</dbReference>
<organism evidence="18 19">
    <name type="scientific">Acrodontium crateriforme</name>
    <dbReference type="NCBI Taxonomy" id="150365"/>
    <lineage>
        <taxon>Eukaryota</taxon>
        <taxon>Fungi</taxon>
        <taxon>Dikarya</taxon>
        <taxon>Ascomycota</taxon>
        <taxon>Pezizomycotina</taxon>
        <taxon>Dothideomycetes</taxon>
        <taxon>Dothideomycetidae</taxon>
        <taxon>Mycosphaerellales</taxon>
        <taxon>Teratosphaeriaceae</taxon>
        <taxon>Acrodontium</taxon>
    </lineage>
</organism>
<dbReference type="InterPro" id="IPR036688">
    <property type="entry name" value="MoeA_C_domain_IV_sf"/>
</dbReference>
<dbReference type="GO" id="GO:0006777">
    <property type="term" value="P:Mo-molybdopterin cofactor biosynthetic process"/>
    <property type="evidence" value="ECO:0007669"/>
    <property type="project" value="UniProtKB-KW"/>
</dbReference>
<keyword evidence="8" id="KW-0375">Hydrogen ion transport</keyword>
<dbReference type="SUPFAM" id="SSF63882">
    <property type="entry name" value="MoeA N-terminal region -like"/>
    <property type="match status" value="1"/>
</dbReference>
<comment type="pathway">
    <text evidence="2">Cofactor biosynthesis; molybdopterin biosynthesis.</text>
</comment>
<dbReference type="InterPro" id="IPR005110">
    <property type="entry name" value="MoeA_linker/N"/>
</dbReference>
<dbReference type="FunFam" id="3.40.980.10:FF:000011">
    <property type="entry name" value="Molybdopterin molybdenumtransferase"/>
    <property type="match status" value="1"/>
</dbReference>
<dbReference type="Gene3D" id="2.170.190.11">
    <property type="entry name" value="Molybdopterin biosynthesis moea protein, domain 3"/>
    <property type="match status" value="1"/>
</dbReference>
<feature type="transmembrane region" description="Helical" evidence="16">
    <location>
        <begin position="131"/>
        <end position="154"/>
    </location>
</feature>
<proteinExistence type="inferred from homology"/>
<dbReference type="SUPFAM" id="SSF63867">
    <property type="entry name" value="MoeA C-terminal domain-like"/>
    <property type="match status" value="1"/>
</dbReference>
<dbReference type="CDD" id="cd00887">
    <property type="entry name" value="MoeA"/>
    <property type="match status" value="1"/>
</dbReference>
<keyword evidence="10" id="KW-0406">Ion transport</keyword>
<evidence type="ECO:0000256" key="14">
    <source>
        <dbReference type="ARBA" id="ARBA00046480"/>
    </source>
</evidence>
<dbReference type="FunFam" id="2.170.190.11:FF:000002">
    <property type="entry name" value="Molybdopterin molybdenumtransferase"/>
    <property type="match status" value="1"/>
</dbReference>
<protein>
    <submittedName>
        <fullName evidence="18">Gephyrin</fullName>
    </submittedName>
</protein>
<evidence type="ECO:0000256" key="16">
    <source>
        <dbReference type="SAM" id="Phobius"/>
    </source>
</evidence>
<accession>A0AAQ3RCB5</accession>
<dbReference type="Pfam" id="PF00137">
    <property type="entry name" value="ATP-synt_C"/>
    <property type="match status" value="2"/>
</dbReference>
<dbReference type="InterPro" id="IPR008284">
    <property type="entry name" value="MoCF_biosynth_CS"/>
</dbReference>
<dbReference type="InterPro" id="IPR005111">
    <property type="entry name" value="MoeA_C_domain_IV"/>
</dbReference>
<keyword evidence="19" id="KW-1185">Reference proteome</keyword>
<dbReference type="AlphaFoldDB" id="A0AAQ3RCB5"/>
<dbReference type="Pfam" id="PF00994">
    <property type="entry name" value="MoCF_biosynth"/>
    <property type="match status" value="2"/>
</dbReference>
<dbReference type="Proteomes" id="UP001303373">
    <property type="component" value="Chromosome 13"/>
</dbReference>
<evidence type="ECO:0000256" key="7">
    <source>
        <dbReference type="ARBA" id="ARBA00022692"/>
    </source>
</evidence>
<dbReference type="InterPro" id="IPR036135">
    <property type="entry name" value="MoeA_linker/N_sf"/>
</dbReference>
<feature type="compositionally biased region" description="Basic residues" evidence="15">
    <location>
        <begin position="426"/>
        <end position="437"/>
    </location>
</feature>
<evidence type="ECO:0000256" key="11">
    <source>
        <dbReference type="ARBA" id="ARBA00023136"/>
    </source>
</evidence>
<dbReference type="InterPro" id="IPR002379">
    <property type="entry name" value="ATPase_proteolipid_c-like_dom"/>
</dbReference>
<dbReference type="GO" id="GO:0005774">
    <property type="term" value="C:vacuolar membrane"/>
    <property type="evidence" value="ECO:0007669"/>
    <property type="project" value="UniProtKB-ARBA"/>
</dbReference>
<dbReference type="Pfam" id="PF03453">
    <property type="entry name" value="MoeA_N"/>
    <property type="match status" value="1"/>
</dbReference>
<keyword evidence="12" id="KW-0501">Molybdenum cofactor biosynthesis</keyword>
<evidence type="ECO:0000256" key="8">
    <source>
        <dbReference type="ARBA" id="ARBA00022781"/>
    </source>
</evidence>
<dbReference type="InterPro" id="IPR036425">
    <property type="entry name" value="MoaB/Mog-like_dom_sf"/>
</dbReference>
<reference evidence="18 19" key="1">
    <citation type="submission" date="2023-11" db="EMBL/GenBank/DDBJ databases">
        <title>An acidophilic fungus is an integral part of prey digestion in a carnivorous sundew plant.</title>
        <authorList>
            <person name="Tsai I.J."/>
        </authorList>
    </citation>
    <scope>NUCLEOTIDE SEQUENCE [LARGE SCALE GENOMIC DNA]</scope>
    <source>
        <strain evidence="18">169a</strain>
    </source>
</reference>
<evidence type="ECO:0000256" key="10">
    <source>
        <dbReference type="ARBA" id="ARBA00023065"/>
    </source>
</evidence>
<comment type="subcellular location">
    <subcellularLocation>
        <location evidence="1">Membrane</location>
        <topology evidence="1">Multi-pass membrane protein</topology>
    </subcellularLocation>
</comment>
<dbReference type="Pfam" id="PF03454">
    <property type="entry name" value="MoeA_C"/>
    <property type="match status" value="1"/>
</dbReference>
<comment type="function">
    <text evidence="13">Proton-conducting pore forming subunit of the V0 complex of vacuolar(H+)-ATPase (V-ATPase), a multisubunit enzyme composed of a peripheral complex (V1) that hydrolyzes ATP and a membrane integral complex (V0) that translocates protons. V-ATPase is responsible for acidifying and maintaining the pH of intracellular compartments.</text>
</comment>
<evidence type="ECO:0000256" key="5">
    <source>
        <dbReference type="ARBA" id="ARBA00008339"/>
    </source>
</evidence>
<feature type="region of interest" description="Disordered" evidence="15">
    <location>
        <begin position="401"/>
        <end position="464"/>
    </location>
</feature>
<dbReference type="CDD" id="cd18177">
    <property type="entry name" value="ATP-synt_Vo_c_ATP6F_rpt1"/>
    <property type="match status" value="1"/>
</dbReference>
<feature type="transmembrane region" description="Helical" evidence="16">
    <location>
        <begin position="44"/>
        <end position="66"/>
    </location>
</feature>
<dbReference type="InterPro" id="IPR001453">
    <property type="entry name" value="MoaB/Mog_dom"/>
</dbReference>
<dbReference type="InterPro" id="IPR038987">
    <property type="entry name" value="MoeA-like"/>
</dbReference>
<dbReference type="Gene3D" id="2.40.340.10">
    <property type="entry name" value="MoeA, C-terminal, domain IV"/>
    <property type="match status" value="1"/>
</dbReference>
<dbReference type="FunFam" id="1.20.120.610:FF:000002">
    <property type="entry name" value="V-type proton ATPase proteolipid subunit"/>
    <property type="match status" value="1"/>
</dbReference>
<dbReference type="CDD" id="cd00886">
    <property type="entry name" value="MogA_MoaB"/>
    <property type="match status" value="1"/>
</dbReference>
<feature type="transmembrane region" description="Helical" evidence="16">
    <location>
        <begin position="87"/>
        <end position="111"/>
    </location>
</feature>
<dbReference type="PROSITE" id="PS01079">
    <property type="entry name" value="MOCF_BIOSYNTHESIS_2"/>
    <property type="match status" value="1"/>
</dbReference>
<evidence type="ECO:0000256" key="1">
    <source>
        <dbReference type="ARBA" id="ARBA00004141"/>
    </source>
</evidence>
<evidence type="ECO:0000256" key="3">
    <source>
        <dbReference type="ARBA" id="ARBA00007296"/>
    </source>
</evidence>
<evidence type="ECO:0000256" key="9">
    <source>
        <dbReference type="ARBA" id="ARBA00022989"/>
    </source>
</evidence>
<comment type="similarity">
    <text evidence="5">In the C-terminal section; belongs to the MoeA family.</text>
</comment>
<dbReference type="SUPFAM" id="SSF53218">
    <property type="entry name" value="Molybdenum cofactor biosynthesis proteins"/>
    <property type="match status" value="2"/>
</dbReference>
<dbReference type="GO" id="GO:0033179">
    <property type="term" value="C:proton-transporting V-type ATPase, V0 domain"/>
    <property type="evidence" value="ECO:0007669"/>
    <property type="project" value="InterPro"/>
</dbReference>
<dbReference type="PANTHER" id="PTHR10192">
    <property type="entry name" value="MOLYBDOPTERIN BIOSYNTHESIS PROTEIN"/>
    <property type="match status" value="1"/>
</dbReference>
<keyword evidence="9 16" id="KW-1133">Transmembrane helix</keyword>
<gene>
    <name evidence="18" type="ORF">R9X50_00749800</name>
</gene>
<dbReference type="SMART" id="SM00852">
    <property type="entry name" value="MoCF_biosynth"/>
    <property type="match status" value="2"/>
</dbReference>
<evidence type="ECO:0000256" key="12">
    <source>
        <dbReference type="ARBA" id="ARBA00023150"/>
    </source>
</evidence>
<feature type="transmembrane region" description="Helical" evidence="16">
    <location>
        <begin position="166"/>
        <end position="191"/>
    </location>
</feature>
<dbReference type="GO" id="GO:0046961">
    <property type="term" value="F:proton-transporting ATPase activity, rotational mechanism"/>
    <property type="evidence" value="ECO:0007669"/>
    <property type="project" value="InterPro"/>
</dbReference>
<evidence type="ECO:0000256" key="4">
    <source>
        <dbReference type="ARBA" id="ARBA00007589"/>
    </source>
</evidence>
<evidence type="ECO:0000256" key="6">
    <source>
        <dbReference type="ARBA" id="ARBA00022448"/>
    </source>
</evidence>
<dbReference type="GO" id="GO:0005829">
    <property type="term" value="C:cytosol"/>
    <property type="evidence" value="ECO:0007669"/>
    <property type="project" value="TreeGrafter"/>
</dbReference>
<dbReference type="PANTHER" id="PTHR10192:SF5">
    <property type="entry name" value="GEPHYRIN"/>
    <property type="match status" value="1"/>
</dbReference>
<comment type="similarity">
    <text evidence="4">In the N-terminal section; belongs to the MoaB/Mog family.</text>
</comment>
<evidence type="ECO:0000313" key="19">
    <source>
        <dbReference type="Proteomes" id="UP001303373"/>
    </source>
</evidence>
<evidence type="ECO:0000256" key="2">
    <source>
        <dbReference type="ARBA" id="ARBA00005046"/>
    </source>
</evidence>
<comment type="subunit">
    <text evidence="14">V-ATPase is a heteromultimeric enzyme composed of a peripheral catalytic V1 complex (components A to H) attached to an integral membrane V0 proton pore complex (components: a, c, c', c'', d, e, f and VOA1). The decameric c-ring forms the proton-conducting pore, and is composed of eight proteolipid subunits c, one subunit c' and one subunit c''.</text>
</comment>
<name>A0AAQ3RCB5_9PEZI</name>
<evidence type="ECO:0000259" key="17">
    <source>
        <dbReference type="SMART" id="SM00852"/>
    </source>
</evidence>
<feature type="domain" description="MoaB/Mog" evidence="17">
    <location>
        <begin position="656"/>
        <end position="806"/>
    </location>
</feature>
<dbReference type="SUPFAM" id="SSF81333">
    <property type="entry name" value="F1F0 ATP synthase subunit C"/>
    <property type="match status" value="2"/>
</dbReference>
<feature type="compositionally biased region" description="Basic and acidic residues" evidence="15">
    <location>
        <begin position="413"/>
        <end position="425"/>
    </location>
</feature>
<dbReference type="GO" id="GO:0061599">
    <property type="term" value="F:molybdopterin molybdotransferase activity"/>
    <property type="evidence" value="ECO:0007669"/>
    <property type="project" value="TreeGrafter"/>
</dbReference>
<evidence type="ECO:0000256" key="15">
    <source>
        <dbReference type="SAM" id="MobiDB-lite"/>
    </source>
</evidence>
<dbReference type="Gene3D" id="3.90.105.10">
    <property type="entry name" value="Molybdopterin biosynthesis moea protein, domain 2"/>
    <property type="match status" value="1"/>
</dbReference>
<keyword evidence="7 16" id="KW-0812">Transmembrane</keyword>
<dbReference type="PRINTS" id="PR00122">
    <property type="entry name" value="VACATPASE"/>
</dbReference>
<keyword evidence="11 16" id="KW-0472">Membrane</keyword>
<comment type="similarity">
    <text evidence="3">Belongs to the V-ATPase proteolipid subunit family.</text>
</comment>
<keyword evidence="6" id="KW-0813">Transport</keyword>